<dbReference type="PANTHER" id="PTHR38342">
    <property type="entry name" value="SLR5037 PROTEIN"/>
    <property type="match status" value="1"/>
</dbReference>
<evidence type="ECO:0000313" key="3">
    <source>
        <dbReference type="EMBL" id="BAZ93414.1"/>
    </source>
</evidence>
<dbReference type="Gene3D" id="3.30.310.70">
    <property type="entry name" value="TT1751-like domain"/>
    <property type="match status" value="1"/>
</dbReference>
<dbReference type="RefSeq" id="WP_096365348.1">
    <property type="nucleotide sequence ID" value="NZ_AP018052.1"/>
</dbReference>
<organism evidence="3 4">
    <name type="scientific">Thiohalobacter thiocyanaticus</name>
    <dbReference type="NCBI Taxonomy" id="585455"/>
    <lineage>
        <taxon>Bacteria</taxon>
        <taxon>Pseudomonadati</taxon>
        <taxon>Pseudomonadota</taxon>
        <taxon>Gammaproteobacteria</taxon>
        <taxon>Thiohalobacterales</taxon>
        <taxon>Thiohalobacteraceae</taxon>
        <taxon>Thiohalobacter</taxon>
    </lineage>
</organism>
<dbReference type="EMBL" id="AP018052">
    <property type="protein sequence ID" value="BAZ93414.1"/>
    <property type="molecule type" value="Genomic_DNA"/>
</dbReference>
<dbReference type="InterPro" id="IPR005180">
    <property type="entry name" value="DUF302"/>
</dbReference>
<dbReference type="Pfam" id="PF03625">
    <property type="entry name" value="DUF302"/>
    <property type="match status" value="1"/>
</dbReference>
<evidence type="ECO:0000313" key="4">
    <source>
        <dbReference type="Proteomes" id="UP000218765"/>
    </source>
</evidence>
<dbReference type="KEGG" id="ttc:FOKN1_1014"/>
<protein>
    <recommendedName>
        <fullName evidence="2">DUF302 domain-containing protein</fullName>
    </recommendedName>
</protein>
<dbReference type="AlphaFoldDB" id="A0A1Z4VQB2"/>
<dbReference type="PANTHER" id="PTHR38342:SF1">
    <property type="entry name" value="SLR5037 PROTEIN"/>
    <property type="match status" value="1"/>
</dbReference>
<proteinExistence type="predicted"/>
<evidence type="ECO:0000256" key="1">
    <source>
        <dbReference type="SAM" id="SignalP"/>
    </source>
</evidence>
<accession>A0A1Z4VQB2</accession>
<dbReference type="OrthoDB" id="9783833at2"/>
<feature type="chain" id="PRO_5013391965" description="DUF302 domain-containing protein" evidence="1">
    <location>
        <begin position="21"/>
        <end position="168"/>
    </location>
</feature>
<dbReference type="CDD" id="cd14797">
    <property type="entry name" value="DUF302"/>
    <property type="match status" value="1"/>
</dbReference>
<evidence type="ECO:0000259" key="2">
    <source>
        <dbReference type="Pfam" id="PF03625"/>
    </source>
</evidence>
<dbReference type="SUPFAM" id="SSF103247">
    <property type="entry name" value="TT1751-like"/>
    <property type="match status" value="1"/>
</dbReference>
<dbReference type="InterPro" id="IPR035923">
    <property type="entry name" value="TT1751-like_sf"/>
</dbReference>
<feature type="signal peptide" evidence="1">
    <location>
        <begin position="1"/>
        <end position="20"/>
    </location>
</feature>
<dbReference type="Proteomes" id="UP000218765">
    <property type="component" value="Chromosome"/>
</dbReference>
<sequence length="168" mass="18549">MRHLLTGLLLTLGLAFSAHAEEAADNGIQRFDISQTVVKMPLEEGVSVDDAMDFMRSKAAELNMKIVAHQPVSEELKARGVDSGPLHIMQFCNPGDAHRMVMHNAIFAAYMPCRIALVEDSEGKTWLMMLDLNLLIDNTPLPPDMEEMARGINDKLLRIMEAGAKGAF</sequence>
<keyword evidence="1" id="KW-0732">Signal</keyword>
<gene>
    <name evidence="3" type="ORF">FOKN1_1014</name>
</gene>
<reference evidence="3 4" key="1">
    <citation type="submission" date="2017-05" db="EMBL/GenBank/DDBJ databases">
        <title>Thiocyanate degradation by Thiohalobacter thiocyanaticus FOKN1.</title>
        <authorList>
            <person name="Oshiki M."/>
            <person name="Fukushima T."/>
            <person name="Kawano S."/>
            <person name="Nakagawa J."/>
        </authorList>
    </citation>
    <scope>NUCLEOTIDE SEQUENCE [LARGE SCALE GENOMIC DNA]</scope>
    <source>
        <strain evidence="3 4">FOKN1</strain>
    </source>
</reference>
<feature type="domain" description="DUF302" evidence="2">
    <location>
        <begin position="72"/>
        <end position="131"/>
    </location>
</feature>
<name>A0A1Z4VQB2_9GAMM</name>
<keyword evidence="4" id="KW-1185">Reference proteome</keyword>